<dbReference type="Proteomes" id="UP000095237">
    <property type="component" value="Unassembled WGS sequence"/>
</dbReference>
<dbReference type="Pfam" id="PF04011">
    <property type="entry name" value="LemA"/>
    <property type="match status" value="1"/>
</dbReference>
<comment type="caution">
    <text evidence="6">The sequence shown here is derived from an EMBL/GenBank/DDBJ whole genome shotgun (WGS) entry which is preliminary data.</text>
</comment>
<evidence type="ECO:0000313" key="7">
    <source>
        <dbReference type="Proteomes" id="UP000095237"/>
    </source>
</evidence>
<dbReference type="PANTHER" id="PTHR34478:SF1">
    <property type="entry name" value="PROTEIN LEMA"/>
    <property type="match status" value="1"/>
</dbReference>
<keyword evidence="4" id="KW-1133">Transmembrane helix</keyword>
<protein>
    <submittedName>
        <fullName evidence="6">Uncharacterized protein</fullName>
    </submittedName>
</protein>
<evidence type="ECO:0000256" key="3">
    <source>
        <dbReference type="ARBA" id="ARBA00022692"/>
    </source>
</evidence>
<dbReference type="Gene3D" id="1.20.1440.20">
    <property type="entry name" value="LemA-like domain"/>
    <property type="match status" value="1"/>
</dbReference>
<dbReference type="GO" id="GO:0016020">
    <property type="term" value="C:membrane"/>
    <property type="evidence" value="ECO:0007669"/>
    <property type="project" value="UniProtKB-SubCell"/>
</dbReference>
<keyword evidence="5" id="KW-0472">Membrane</keyword>
<dbReference type="EMBL" id="LNVX01000621">
    <property type="protein sequence ID" value="OEG69641.1"/>
    <property type="molecule type" value="Genomic_DNA"/>
</dbReference>
<comment type="similarity">
    <text evidence="2">Belongs to the LemA family.</text>
</comment>
<reference evidence="6 7" key="1">
    <citation type="submission" date="2015-11" db="EMBL/GenBank/DDBJ databases">
        <title>Evidence for parallel genomic evolution in an endosymbiosis of termite gut flagellates.</title>
        <authorList>
            <person name="Zheng H."/>
        </authorList>
    </citation>
    <scope>NUCLEOTIDE SEQUENCE [LARGE SCALE GENOMIC DNA]</scope>
    <source>
        <strain evidence="6 7">CET450</strain>
    </source>
</reference>
<proteinExistence type="inferred from homology"/>
<evidence type="ECO:0000256" key="2">
    <source>
        <dbReference type="ARBA" id="ARBA00008854"/>
    </source>
</evidence>
<evidence type="ECO:0000256" key="4">
    <source>
        <dbReference type="ARBA" id="ARBA00022989"/>
    </source>
</evidence>
<evidence type="ECO:0000256" key="5">
    <source>
        <dbReference type="ARBA" id="ARBA00023136"/>
    </source>
</evidence>
<keyword evidence="3" id="KW-0812">Transmembrane</keyword>
<comment type="subcellular location">
    <subcellularLocation>
        <location evidence="1">Membrane</location>
        <topology evidence="1">Single-pass membrane protein</topology>
    </subcellularLocation>
</comment>
<gene>
    <name evidence="6" type="ORF">ATZ36_02035</name>
</gene>
<dbReference type="SUPFAM" id="SSF140478">
    <property type="entry name" value="LemA-like"/>
    <property type="match status" value="1"/>
</dbReference>
<dbReference type="InterPro" id="IPR007156">
    <property type="entry name" value="MamQ_LemA"/>
</dbReference>
<sequence length="119" mass="13376">MRKRLKGYASHEKNTLDAVIKARNVAMQNTENTDIENKIQAIRRFYSSNVLAVNAKLELFPGNIISGAFGFAKRDFFKLDGIGQDTKKLLKFRFNFSIACCCGLFFTVDAELSSGRSLL</sequence>
<dbReference type="InterPro" id="IPR023353">
    <property type="entry name" value="LemA-like_dom_sf"/>
</dbReference>
<organism evidence="6 7">
    <name type="scientific">Endomicrobium trichonymphae</name>
    <dbReference type="NCBI Taxonomy" id="1408204"/>
    <lineage>
        <taxon>Bacteria</taxon>
        <taxon>Pseudomonadati</taxon>
        <taxon>Elusimicrobiota</taxon>
        <taxon>Endomicrobiia</taxon>
        <taxon>Endomicrobiales</taxon>
        <taxon>Endomicrobiaceae</taxon>
        <taxon>Candidatus Endomicrobiellum</taxon>
    </lineage>
</organism>
<accession>A0A1E5IGS0</accession>
<name>A0A1E5IGS0_ENDTX</name>
<evidence type="ECO:0000313" key="6">
    <source>
        <dbReference type="EMBL" id="OEG69641.1"/>
    </source>
</evidence>
<evidence type="ECO:0000256" key="1">
    <source>
        <dbReference type="ARBA" id="ARBA00004167"/>
    </source>
</evidence>
<keyword evidence="7" id="KW-1185">Reference proteome</keyword>
<dbReference type="AlphaFoldDB" id="A0A1E5IGS0"/>
<dbReference type="PANTHER" id="PTHR34478">
    <property type="entry name" value="PROTEIN LEMA"/>
    <property type="match status" value="1"/>
</dbReference>